<reference evidence="2 3" key="1">
    <citation type="submission" date="2017-05" db="EMBL/GenBank/DDBJ databases">
        <authorList>
            <person name="Varghese N."/>
            <person name="Submissions S."/>
        </authorList>
    </citation>
    <scope>NUCLEOTIDE SEQUENCE [LARGE SCALE GENOMIC DNA]</scope>
    <source>
        <strain evidence="2 3">DSM 21342</strain>
    </source>
</reference>
<name>A0A521DX93_9SPHI</name>
<evidence type="ECO:0000313" key="2">
    <source>
        <dbReference type="EMBL" id="SMO76349.1"/>
    </source>
</evidence>
<dbReference type="OrthoDB" id="9803598at2"/>
<dbReference type="PANTHER" id="PTHR11236:SF9">
    <property type="entry name" value="ANTHRANILATE SYNTHASE COMPONENT 1"/>
    <property type="match status" value="1"/>
</dbReference>
<dbReference type="InterPro" id="IPR015890">
    <property type="entry name" value="Chorismate_C"/>
</dbReference>
<sequence>MFIIENIIDFKRKALHWASSFNVCCYLDSNNYNDPYGSYDTVIAIDSIASLQTSIGNAFEDLKSFHSVEKADIFGFLTYDLKNELEDLHSANPDHLHFPALYFFKPRIILKFKGTDLEIISNDDELRFDLLLERINNFQTEEHKDFGKINIKSRVSRENYLQKVQKVKEHIVRGDIYEMNLCQEFYAENCIIDPLQTWQRLTNISPTPFASFFKLNEQYILCASPERYLRKNGSRLISQPIKGTSRRSKDPVEDLKIKEHLYNDPKERAENVMIVDLVRNDLTRCAEPGSVKVEELFGIYGFSQVYQMISTISADLKTNLHFTEAIKDTFPMGSMTGAPKISAMKLIEQYEETMRGIYSGAIGYITANGDFDFNVVIRSLLYNAANHYLSYQVGGAITFNSIAENEYDECLLKAKAISEALQ</sequence>
<dbReference type="AlphaFoldDB" id="A0A521DX93"/>
<evidence type="ECO:0000313" key="3">
    <source>
        <dbReference type="Proteomes" id="UP000315971"/>
    </source>
</evidence>
<proteinExistence type="predicted"/>
<feature type="domain" description="Chorismate-utilising enzyme C-terminal" evidence="1">
    <location>
        <begin position="157"/>
        <end position="413"/>
    </location>
</feature>
<dbReference type="Pfam" id="PF00425">
    <property type="entry name" value="Chorismate_bind"/>
    <property type="match status" value="1"/>
</dbReference>
<organism evidence="2 3">
    <name type="scientific">Solitalea koreensis</name>
    <dbReference type="NCBI Taxonomy" id="543615"/>
    <lineage>
        <taxon>Bacteria</taxon>
        <taxon>Pseudomonadati</taxon>
        <taxon>Bacteroidota</taxon>
        <taxon>Sphingobacteriia</taxon>
        <taxon>Sphingobacteriales</taxon>
        <taxon>Sphingobacteriaceae</taxon>
        <taxon>Solitalea</taxon>
    </lineage>
</organism>
<keyword evidence="3" id="KW-1185">Reference proteome</keyword>
<dbReference type="InterPro" id="IPR019999">
    <property type="entry name" value="Anth_synth_I-like"/>
</dbReference>
<protein>
    <submittedName>
        <fullName evidence="2">Para-aminobenzoate synthetase component 1</fullName>
    </submittedName>
</protein>
<accession>A0A521DX93</accession>
<dbReference type="EMBL" id="FXSZ01000009">
    <property type="protein sequence ID" value="SMO76349.1"/>
    <property type="molecule type" value="Genomic_DNA"/>
</dbReference>
<dbReference type="PRINTS" id="PR00095">
    <property type="entry name" value="ANTSNTHASEI"/>
</dbReference>
<gene>
    <name evidence="2" type="ORF">SAMN06265350_10939</name>
</gene>
<dbReference type="Proteomes" id="UP000315971">
    <property type="component" value="Unassembled WGS sequence"/>
</dbReference>
<dbReference type="GO" id="GO:0000162">
    <property type="term" value="P:L-tryptophan biosynthetic process"/>
    <property type="evidence" value="ECO:0007669"/>
    <property type="project" value="TreeGrafter"/>
</dbReference>
<dbReference type="InterPro" id="IPR005801">
    <property type="entry name" value="ADC_synthase"/>
</dbReference>
<dbReference type="Gene3D" id="3.60.120.10">
    <property type="entry name" value="Anthranilate synthase"/>
    <property type="match status" value="1"/>
</dbReference>
<dbReference type="SUPFAM" id="SSF56322">
    <property type="entry name" value="ADC synthase"/>
    <property type="match status" value="1"/>
</dbReference>
<evidence type="ECO:0000259" key="1">
    <source>
        <dbReference type="Pfam" id="PF00425"/>
    </source>
</evidence>
<dbReference type="RefSeq" id="WP_142604444.1">
    <property type="nucleotide sequence ID" value="NZ_FXSZ01000009.1"/>
</dbReference>
<dbReference type="PANTHER" id="PTHR11236">
    <property type="entry name" value="AMINOBENZOATE/ANTHRANILATE SYNTHASE"/>
    <property type="match status" value="1"/>
</dbReference>